<keyword evidence="4" id="KW-1185">Reference proteome</keyword>
<protein>
    <submittedName>
        <fullName evidence="3">Uncharacterized protein</fullName>
    </submittedName>
</protein>
<reference evidence="3" key="2">
    <citation type="submission" date="2020-11" db="EMBL/GenBank/DDBJ databases">
        <authorList>
            <person name="McCartney M.A."/>
            <person name="Auch B."/>
            <person name="Kono T."/>
            <person name="Mallez S."/>
            <person name="Becker A."/>
            <person name="Gohl D.M."/>
            <person name="Silverstein K.A.T."/>
            <person name="Koren S."/>
            <person name="Bechman K.B."/>
            <person name="Herman A."/>
            <person name="Abrahante J.E."/>
            <person name="Garbe J."/>
        </authorList>
    </citation>
    <scope>NUCLEOTIDE SEQUENCE</scope>
    <source>
        <strain evidence="3">Duluth1</strain>
        <tissue evidence="3">Whole animal</tissue>
    </source>
</reference>
<keyword evidence="1" id="KW-1133">Transmembrane helix</keyword>
<name>A0A9D4CQY5_DREPO</name>
<evidence type="ECO:0000256" key="2">
    <source>
        <dbReference type="SAM" id="SignalP"/>
    </source>
</evidence>
<accession>A0A9D4CQY5</accession>
<organism evidence="3 4">
    <name type="scientific">Dreissena polymorpha</name>
    <name type="common">Zebra mussel</name>
    <name type="synonym">Mytilus polymorpha</name>
    <dbReference type="NCBI Taxonomy" id="45954"/>
    <lineage>
        <taxon>Eukaryota</taxon>
        <taxon>Metazoa</taxon>
        <taxon>Spiralia</taxon>
        <taxon>Lophotrochozoa</taxon>
        <taxon>Mollusca</taxon>
        <taxon>Bivalvia</taxon>
        <taxon>Autobranchia</taxon>
        <taxon>Heteroconchia</taxon>
        <taxon>Euheterodonta</taxon>
        <taxon>Imparidentia</taxon>
        <taxon>Neoheterodontei</taxon>
        <taxon>Myida</taxon>
        <taxon>Dreissenoidea</taxon>
        <taxon>Dreissenidae</taxon>
        <taxon>Dreissena</taxon>
    </lineage>
</organism>
<feature type="chain" id="PRO_5039351295" evidence="2">
    <location>
        <begin position="21"/>
        <end position="659"/>
    </location>
</feature>
<proteinExistence type="predicted"/>
<gene>
    <name evidence="3" type="ORF">DPMN_054575</name>
</gene>
<comment type="caution">
    <text evidence="3">The sequence shown here is derived from an EMBL/GenBank/DDBJ whole genome shotgun (WGS) entry which is preliminary data.</text>
</comment>
<dbReference type="Proteomes" id="UP000828390">
    <property type="component" value="Unassembled WGS sequence"/>
</dbReference>
<feature type="signal peptide" evidence="2">
    <location>
        <begin position="1"/>
        <end position="20"/>
    </location>
</feature>
<evidence type="ECO:0000256" key="1">
    <source>
        <dbReference type="SAM" id="Phobius"/>
    </source>
</evidence>
<keyword evidence="1" id="KW-0812">Transmembrane</keyword>
<reference evidence="3" key="1">
    <citation type="journal article" date="2019" name="bioRxiv">
        <title>The Genome of the Zebra Mussel, Dreissena polymorpha: A Resource for Invasive Species Research.</title>
        <authorList>
            <person name="McCartney M.A."/>
            <person name="Auch B."/>
            <person name="Kono T."/>
            <person name="Mallez S."/>
            <person name="Zhang Y."/>
            <person name="Obille A."/>
            <person name="Becker A."/>
            <person name="Abrahante J.E."/>
            <person name="Garbe J."/>
            <person name="Badalamenti J.P."/>
            <person name="Herman A."/>
            <person name="Mangelson H."/>
            <person name="Liachko I."/>
            <person name="Sullivan S."/>
            <person name="Sone E.D."/>
            <person name="Koren S."/>
            <person name="Silverstein K.A.T."/>
            <person name="Beckman K.B."/>
            <person name="Gohl D.M."/>
        </authorList>
    </citation>
    <scope>NUCLEOTIDE SEQUENCE</scope>
    <source>
        <strain evidence="3">Duluth1</strain>
        <tissue evidence="3">Whole animal</tissue>
    </source>
</reference>
<keyword evidence="1" id="KW-0472">Membrane</keyword>
<sequence length="659" mass="70871">MNTLISFVYLLFSSDTFVSAIECPESSSYVTDLRACESTIMSGERATLRSSNKPSSVPCVCDVTTNAAITLFVNFYNVISQFCDTVIETQNLKFQCVDGVSTLSFTRQNRIIIYNNGIPDVTWCMMFSQNSIAPPTSFTIECYDRDTAPPEIATSSTSPTPFLTSTLTSTNTTTTRFSYTSTRTPMLLSSSTVITSTGKHMTSHSSLSMDFLSSDTASANTSRFATSTGVSTPSTDSESITLALQTIMTYSTFTTLHNKLTSLPNSSSSRLGSSAVSTKFPAASTTISAASTTIHAVSTTISAATTTLHAASSTIQAASTTKPAASTTIPAVSTIILAASTTNPATSMTVPEASTTLSSASMTVPAASTTNPAASTTILAAASASISRDWTTRGTMTSALTIFLSEHLTTPTYSSSTENALSNSNNLQGPTFVYLAVGLCCLFLLVVTLVSVLCYFKRNRTIKENPVPSSPANPTIDPRRRSYIDAYDPRNKVFTIVTTNELHSDAQDPQLCSMIGESSDFFGTDIEAWGTDANTELECNDNEYALRSFNCTSENSHTRTNDYVSHIYTEEGIPYAVVNKPKVPVASQSVSFANMNEEKINKPLKGILKLKETFFSDGSTSSDKCYSGKVHRLSNDGTLPNVDSEYVQHMMYPYEAIYV</sequence>
<dbReference type="EMBL" id="JAIWYP010000012">
    <property type="protein sequence ID" value="KAH3728616.1"/>
    <property type="molecule type" value="Genomic_DNA"/>
</dbReference>
<keyword evidence="2" id="KW-0732">Signal</keyword>
<evidence type="ECO:0000313" key="4">
    <source>
        <dbReference type="Proteomes" id="UP000828390"/>
    </source>
</evidence>
<dbReference type="AlphaFoldDB" id="A0A9D4CQY5"/>
<feature type="transmembrane region" description="Helical" evidence="1">
    <location>
        <begin position="432"/>
        <end position="456"/>
    </location>
</feature>
<evidence type="ECO:0000313" key="3">
    <source>
        <dbReference type="EMBL" id="KAH3728616.1"/>
    </source>
</evidence>